<evidence type="ECO:0008006" key="3">
    <source>
        <dbReference type="Google" id="ProtNLM"/>
    </source>
</evidence>
<dbReference type="AlphaFoldDB" id="A0A2S8SSG7"/>
<evidence type="ECO:0000313" key="2">
    <source>
        <dbReference type="Proteomes" id="UP000237684"/>
    </source>
</evidence>
<name>A0A2S8SSG7_9BACT</name>
<accession>A0A2S8SSG7</accession>
<dbReference type="InParanoid" id="A0A2S8SSG7"/>
<dbReference type="SUPFAM" id="SSF49344">
    <property type="entry name" value="CBD9-like"/>
    <property type="match status" value="1"/>
</dbReference>
<gene>
    <name evidence="1" type="ORF">B1R32_10993</name>
</gene>
<protein>
    <recommendedName>
        <fullName evidence="3">Glycosyl hydrolase family 71</fullName>
    </recommendedName>
</protein>
<evidence type="ECO:0000313" key="1">
    <source>
        <dbReference type="EMBL" id="PQV63753.1"/>
    </source>
</evidence>
<proteinExistence type="predicted"/>
<keyword evidence="2" id="KW-1185">Reference proteome</keyword>
<dbReference type="EMBL" id="NIGF01000009">
    <property type="protein sequence ID" value="PQV63753.1"/>
    <property type="molecule type" value="Genomic_DNA"/>
</dbReference>
<comment type="caution">
    <text evidence="1">The sequence shown here is derived from an EMBL/GenBank/DDBJ whole genome shotgun (WGS) entry which is preliminary data.</text>
</comment>
<sequence length="642" mass="72830">MQRHFKWKCNAGALGNSLHFSCNSQLFFQVLVMKLPFSLVSPLALSALLAASTSSQAQNTAPLAIDNANQVATDDLGRTLPTYLQVGAPKANRVVGLFYWQWHTGLRAMPNNFDMVEYLKGKPYYKDFTAHPPGGPDFPTFYWAKPLFGYYRSTDPWVIRKHLVMLADAGVDFLYLDYTNSQVYDNELKAFMDVALDLKAQGVKVPKLTFFLNAEPDLQVEHLFKDWYQKPEYAGMWFQWNGKPLLMAPLLKNDAPFKDPTLIPAAQKFFTFRPTWAFHDQKTEPTKWRFLHGYNAPVALSPAGKPEQIVVGKSTGGPIWDNLKDGGVSAVEGKTYEEKDYAPDWTLPDRSKGVFFQNAWNRALKEAPPIVLVTGWNEWTASVWNTPGVVMLNRKTIEGQGHIVDEFNPQFNRDLEPMTGDYRDNYYWQFVANMRRYKGMKAPQKASIPQKIKVDGQFSEWKSVSPNFKDSGHDIANRNFDAQVPNIRYVNTSARNDIISCKVARDAKNVYFMAQTAAPLSASTGKGWMQLFLNTDRNSKTGWCGYDFLINRSRDGQSVAVERNIGNKWAWKKVGMTRGKWSGNSLEIEVPRALLGIKSRALTLDFKWADNALSGAPDAMDFYLNGDVAPNTRFNYRYLAAF</sequence>
<dbReference type="Gene3D" id="3.20.20.80">
    <property type="entry name" value="Glycosidases"/>
    <property type="match status" value="1"/>
</dbReference>
<reference evidence="1 2" key="1">
    <citation type="journal article" date="2018" name="Syst. Appl. Microbiol.">
        <title>Abditibacterium utsteinense sp. nov., the first cultivated member of candidate phylum FBP, isolated from ice-free Antarctic soil samples.</title>
        <authorList>
            <person name="Tahon G."/>
            <person name="Tytgat B."/>
            <person name="Lebbe L."/>
            <person name="Carlier A."/>
            <person name="Willems A."/>
        </authorList>
    </citation>
    <scope>NUCLEOTIDE SEQUENCE [LARGE SCALE GENOMIC DNA]</scope>
    <source>
        <strain evidence="1 2">LMG 29911</strain>
    </source>
</reference>
<dbReference type="Proteomes" id="UP000237684">
    <property type="component" value="Unassembled WGS sequence"/>
</dbReference>
<organism evidence="1 2">
    <name type="scientific">Abditibacterium utsteinense</name>
    <dbReference type="NCBI Taxonomy" id="1960156"/>
    <lineage>
        <taxon>Bacteria</taxon>
        <taxon>Pseudomonadati</taxon>
        <taxon>Abditibacteriota</taxon>
        <taxon>Abditibacteriia</taxon>
        <taxon>Abditibacteriales</taxon>
        <taxon>Abditibacteriaceae</taxon>
        <taxon>Abditibacterium</taxon>
    </lineage>
</organism>